<evidence type="ECO:0000313" key="7">
    <source>
        <dbReference type="Proteomes" id="UP001501353"/>
    </source>
</evidence>
<dbReference type="SUPFAM" id="SSF56801">
    <property type="entry name" value="Acetyl-CoA synthetase-like"/>
    <property type="match status" value="1"/>
</dbReference>
<organism evidence="6 7">
    <name type="scientific">Actimicrobium antarcticum</name>
    <dbReference type="NCBI Taxonomy" id="1051899"/>
    <lineage>
        <taxon>Bacteria</taxon>
        <taxon>Pseudomonadati</taxon>
        <taxon>Pseudomonadota</taxon>
        <taxon>Betaproteobacteria</taxon>
        <taxon>Burkholderiales</taxon>
        <taxon>Oxalobacteraceae</taxon>
        <taxon>Actimicrobium</taxon>
    </lineage>
</organism>
<keyword evidence="7" id="KW-1185">Reference proteome</keyword>
<sequence>MEVETMLYRHPDIAVAVVVAYPDERLGERACAIVVTKPGHRIDLPSIVAFMKEQKIAVQYIPEKLIVRDAMPTTPTGKIQKFRLRQMLADGEI</sequence>
<evidence type="ECO:0000313" key="6">
    <source>
        <dbReference type="EMBL" id="GAA4011400.1"/>
    </source>
</evidence>
<name>A0ABP7SGI4_9BURK</name>
<proteinExistence type="inferred from homology"/>
<evidence type="ECO:0000259" key="5">
    <source>
        <dbReference type="Pfam" id="PF13193"/>
    </source>
</evidence>
<evidence type="ECO:0000256" key="1">
    <source>
        <dbReference type="ARBA" id="ARBA00006432"/>
    </source>
</evidence>
<feature type="domain" description="AMP-binding enzyme C-terminal" evidence="5">
    <location>
        <begin position="2"/>
        <end position="78"/>
    </location>
</feature>
<dbReference type="PANTHER" id="PTHR43859:SF4">
    <property type="entry name" value="BUTANOATE--COA LIGASE AAE1-RELATED"/>
    <property type="match status" value="1"/>
</dbReference>
<accession>A0ABP7SGI4</accession>
<dbReference type="PANTHER" id="PTHR43859">
    <property type="entry name" value="ACYL-ACTIVATING ENZYME"/>
    <property type="match status" value="1"/>
</dbReference>
<keyword evidence="2" id="KW-0436">Ligase</keyword>
<keyword evidence="4" id="KW-0443">Lipid metabolism</keyword>
<gene>
    <name evidence="6" type="ORF">GCM10022212_00540</name>
</gene>
<evidence type="ECO:0000256" key="4">
    <source>
        <dbReference type="ARBA" id="ARBA00023098"/>
    </source>
</evidence>
<dbReference type="Gene3D" id="3.30.300.30">
    <property type="match status" value="1"/>
</dbReference>
<comment type="similarity">
    <text evidence="1">Belongs to the ATP-dependent AMP-binding enzyme family.</text>
</comment>
<evidence type="ECO:0000256" key="2">
    <source>
        <dbReference type="ARBA" id="ARBA00022598"/>
    </source>
</evidence>
<keyword evidence="3" id="KW-0276">Fatty acid metabolism</keyword>
<dbReference type="EMBL" id="BAAAZE010000001">
    <property type="protein sequence ID" value="GAA4011400.1"/>
    <property type="molecule type" value="Genomic_DNA"/>
</dbReference>
<dbReference type="Pfam" id="PF13193">
    <property type="entry name" value="AMP-binding_C"/>
    <property type="match status" value="1"/>
</dbReference>
<dbReference type="Proteomes" id="UP001501353">
    <property type="component" value="Unassembled WGS sequence"/>
</dbReference>
<reference evidence="7" key="1">
    <citation type="journal article" date="2019" name="Int. J. Syst. Evol. Microbiol.">
        <title>The Global Catalogue of Microorganisms (GCM) 10K type strain sequencing project: providing services to taxonomists for standard genome sequencing and annotation.</title>
        <authorList>
            <consortium name="The Broad Institute Genomics Platform"/>
            <consortium name="The Broad Institute Genome Sequencing Center for Infectious Disease"/>
            <person name="Wu L."/>
            <person name="Ma J."/>
        </authorList>
    </citation>
    <scope>NUCLEOTIDE SEQUENCE [LARGE SCALE GENOMIC DNA]</scope>
    <source>
        <strain evidence="7">JCM 16673</strain>
    </source>
</reference>
<protein>
    <recommendedName>
        <fullName evidence="5">AMP-binding enzyme C-terminal domain-containing protein</fullName>
    </recommendedName>
</protein>
<dbReference type="InterPro" id="IPR045851">
    <property type="entry name" value="AMP-bd_C_sf"/>
</dbReference>
<comment type="caution">
    <text evidence="6">The sequence shown here is derived from an EMBL/GenBank/DDBJ whole genome shotgun (WGS) entry which is preliminary data.</text>
</comment>
<evidence type="ECO:0000256" key="3">
    <source>
        <dbReference type="ARBA" id="ARBA00022832"/>
    </source>
</evidence>
<dbReference type="InterPro" id="IPR025110">
    <property type="entry name" value="AMP-bd_C"/>
</dbReference>